<dbReference type="SUPFAM" id="SSF82784">
    <property type="entry name" value="OsmC-like"/>
    <property type="match status" value="1"/>
</dbReference>
<dbReference type="AlphaFoldDB" id="A0A1Q8CY38"/>
<sequence length="173" mass="17666">MTVETGSTLNNVDLSAVGALVAAIQEDPAKADTTWAAHVTWTGGFQSSARVRGFDPVPSDEPSGLGGADTAPNPVEQLLSALGNCLAVGYAANASVAGIQLDELTVDLKGDIDLRVFLGLAEGHAGFDSITAKVRITSPAPRADLESLHARVVASSPVGHTLTKAVPLTVDLV</sequence>
<protein>
    <submittedName>
        <fullName evidence="2">Osmotically inducible protein OsmC</fullName>
    </submittedName>
</protein>
<evidence type="ECO:0000313" key="3">
    <source>
        <dbReference type="Proteomes" id="UP000185596"/>
    </source>
</evidence>
<reference evidence="2 3" key="1">
    <citation type="submission" date="2016-12" db="EMBL/GenBank/DDBJ databases">
        <title>The draft genome sequence of Actinophytocola sp. 11-183.</title>
        <authorList>
            <person name="Wang W."/>
            <person name="Yuan L."/>
        </authorList>
    </citation>
    <scope>NUCLEOTIDE SEQUENCE [LARGE SCALE GENOMIC DNA]</scope>
    <source>
        <strain evidence="2 3">11-183</strain>
    </source>
</reference>
<dbReference type="Pfam" id="PF02566">
    <property type="entry name" value="OsmC"/>
    <property type="match status" value="1"/>
</dbReference>
<evidence type="ECO:0000256" key="1">
    <source>
        <dbReference type="SAM" id="MobiDB-lite"/>
    </source>
</evidence>
<name>A0A1Q8CY38_9PSEU</name>
<dbReference type="InterPro" id="IPR015946">
    <property type="entry name" value="KH_dom-like_a/b"/>
</dbReference>
<keyword evidence="3" id="KW-1185">Reference proteome</keyword>
<comment type="caution">
    <text evidence="2">The sequence shown here is derived from an EMBL/GenBank/DDBJ whole genome shotgun (WGS) entry which is preliminary data.</text>
</comment>
<dbReference type="InterPro" id="IPR036102">
    <property type="entry name" value="OsmC/Ohrsf"/>
</dbReference>
<dbReference type="STRING" id="1912961.BU204_02610"/>
<dbReference type="OrthoDB" id="9811389at2"/>
<evidence type="ECO:0000313" key="2">
    <source>
        <dbReference type="EMBL" id="OLF19259.1"/>
    </source>
</evidence>
<dbReference type="InterPro" id="IPR003718">
    <property type="entry name" value="OsmC/Ohr_fam"/>
</dbReference>
<dbReference type="InterPro" id="IPR052924">
    <property type="entry name" value="OsmC/Ohr_hydroprdx_reductase"/>
</dbReference>
<dbReference type="RefSeq" id="WP_075123863.1">
    <property type="nucleotide sequence ID" value="NZ_MSIE01000002.1"/>
</dbReference>
<feature type="region of interest" description="Disordered" evidence="1">
    <location>
        <begin position="51"/>
        <end position="71"/>
    </location>
</feature>
<dbReference type="EMBL" id="MSIE01000002">
    <property type="protein sequence ID" value="OLF19259.1"/>
    <property type="molecule type" value="Genomic_DNA"/>
</dbReference>
<organism evidence="2 3">
    <name type="scientific">Actinophytocola xanthii</name>
    <dbReference type="NCBI Taxonomy" id="1912961"/>
    <lineage>
        <taxon>Bacteria</taxon>
        <taxon>Bacillati</taxon>
        <taxon>Actinomycetota</taxon>
        <taxon>Actinomycetes</taxon>
        <taxon>Pseudonocardiales</taxon>
        <taxon>Pseudonocardiaceae</taxon>
    </lineage>
</organism>
<dbReference type="Gene3D" id="3.30.300.20">
    <property type="match status" value="1"/>
</dbReference>
<dbReference type="PANTHER" id="PTHR35368:SF1">
    <property type="entry name" value="HYDROPEROXIDE REDUCTASE"/>
    <property type="match status" value="1"/>
</dbReference>
<dbReference type="PANTHER" id="PTHR35368">
    <property type="entry name" value="HYDROPEROXIDE REDUCTASE"/>
    <property type="match status" value="1"/>
</dbReference>
<accession>A0A1Q8CY38</accession>
<proteinExistence type="predicted"/>
<dbReference type="Proteomes" id="UP000185596">
    <property type="component" value="Unassembled WGS sequence"/>
</dbReference>
<gene>
    <name evidence="2" type="ORF">BU204_02610</name>
</gene>